<dbReference type="GO" id="GO:0006596">
    <property type="term" value="P:polyamine biosynthetic process"/>
    <property type="evidence" value="ECO:0007669"/>
    <property type="project" value="UniProtKB-KW"/>
</dbReference>
<dbReference type="AlphaFoldDB" id="A0A0C1QDN0"/>
<evidence type="ECO:0008006" key="4">
    <source>
        <dbReference type="Google" id="ProtNLM"/>
    </source>
</evidence>
<proteinExistence type="predicted"/>
<organism evidence="2 3">
    <name type="scientific">Pseudoalteromonas luteoviolacea</name>
    <dbReference type="NCBI Taxonomy" id="43657"/>
    <lineage>
        <taxon>Bacteria</taxon>
        <taxon>Pseudomonadati</taxon>
        <taxon>Pseudomonadota</taxon>
        <taxon>Gammaproteobacteria</taxon>
        <taxon>Alteromonadales</taxon>
        <taxon>Pseudoalteromonadaceae</taxon>
        <taxon>Pseudoalteromonas</taxon>
    </lineage>
</organism>
<dbReference type="Proteomes" id="UP000031327">
    <property type="component" value="Unassembled WGS sequence"/>
</dbReference>
<dbReference type="PANTHER" id="PTHR43317:SF1">
    <property type="entry name" value="THERMOSPERMINE SYNTHASE ACAULIS5"/>
    <property type="match status" value="1"/>
</dbReference>
<comment type="caution">
    <text evidence="2">The sequence shown here is derived from an EMBL/GenBank/DDBJ whole genome shotgun (WGS) entry which is preliminary data.</text>
</comment>
<sequence length="225" mass="25697">MENDALRWFNIDGVMQSAMSISEPSSLVFPHMLFMAIVTYECTTANRILDIGLGGGGLLRFLSDKYPQADIETVEKSQHIIDLYRQFFNPDEITSRVHCKDAYEFVTQHTHTTPFDLILVDIFDSETLLPFIFEPQFYSNLKHLTAKNGWIALNTVFTDRAQISKLSNVLTEIFSETTIYGFKAAQFANIVWVVATDNQVLNPIWQQQAFFSTSKIDGLTYLLDD</sequence>
<evidence type="ECO:0000313" key="3">
    <source>
        <dbReference type="Proteomes" id="UP000031327"/>
    </source>
</evidence>
<dbReference type="Pfam" id="PF01564">
    <property type="entry name" value="Spermine_synth"/>
    <property type="match status" value="1"/>
</dbReference>
<dbReference type="InterPro" id="IPR029063">
    <property type="entry name" value="SAM-dependent_MTases_sf"/>
</dbReference>
<keyword evidence="1" id="KW-0620">Polyamine biosynthesis</keyword>
<protein>
    <recommendedName>
        <fullName evidence="4">PABS domain-containing protein</fullName>
    </recommendedName>
</protein>
<evidence type="ECO:0000313" key="2">
    <source>
        <dbReference type="EMBL" id="KID57485.1"/>
    </source>
</evidence>
<dbReference type="SUPFAM" id="SSF53335">
    <property type="entry name" value="S-adenosyl-L-methionine-dependent methyltransferases"/>
    <property type="match status" value="1"/>
</dbReference>
<gene>
    <name evidence="2" type="ORF">JF50_09820</name>
</gene>
<evidence type="ECO:0000256" key="1">
    <source>
        <dbReference type="ARBA" id="ARBA00023115"/>
    </source>
</evidence>
<name>A0A0C1QDN0_9GAMM</name>
<dbReference type="Gene3D" id="3.40.50.150">
    <property type="entry name" value="Vaccinia Virus protein VP39"/>
    <property type="match status" value="1"/>
</dbReference>
<accession>A0A0C1QDN0</accession>
<dbReference type="EMBL" id="JWIC01000005">
    <property type="protein sequence ID" value="KID57485.1"/>
    <property type="molecule type" value="Genomic_DNA"/>
</dbReference>
<reference evidence="2 3" key="1">
    <citation type="submission" date="2014-12" db="EMBL/GenBank/DDBJ databases">
        <title>Draft Genome Sequence of Pseudoalteromonas luteoviolacea HI1.</title>
        <authorList>
            <person name="Asahina A.Y."/>
            <person name="Hadfield M.G."/>
        </authorList>
    </citation>
    <scope>NUCLEOTIDE SEQUENCE [LARGE SCALE GENOMIC DNA]</scope>
    <source>
        <strain evidence="2 3">HI1</strain>
    </source>
</reference>
<dbReference type="PANTHER" id="PTHR43317">
    <property type="entry name" value="THERMOSPERMINE SYNTHASE ACAULIS5"/>
    <property type="match status" value="1"/>
</dbReference>